<dbReference type="AlphaFoldDB" id="A0A2G2Y450"/>
<dbReference type="STRING" id="4072.A0A2G2Y450"/>
<accession>A0A2G2Y450</accession>
<evidence type="ECO:0000256" key="2">
    <source>
        <dbReference type="SAM" id="Phobius"/>
    </source>
</evidence>
<reference evidence="3 4" key="2">
    <citation type="journal article" date="2017" name="Genome Biol.">
        <title>New reference genome sequences of hot pepper reveal the massive evolution of plant disease-resistance genes by retroduplication.</title>
        <authorList>
            <person name="Kim S."/>
            <person name="Park J."/>
            <person name="Yeom S.I."/>
            <person name="Kim Y.M."/>
            <person name="Seo E."/>
            <person name="Kim K.T."/>
            <person name="Kim M.S."/>
            <person name="Lee J.M."/>
            <person name="Cheong K."/>
            <person name="Shin H.S."/>
            <person name="Kim S.B."/>
            <person name="Han K."/>
            <person name="Lee J."/>
            <person name="Park M."/>
            <person name="Lee H.A."/>
            <person name="Lee H.Y."/>
            <person name="Lee Y."/>
            <person name="Oh S."/>
            <person name="Lee J.H."/>
            <person name="Choi E."/>
            <person name="Choi E."/>
            <person name="Lee S.E."/>
            <person name="Jeon J."/>
            <person name="Kim H."/>
            <person name="Choi G."/>
            <person name="Song H."/>
            <person name="Lee J."/>
            <person name="Lee S.C."/>
            <person name="Kwon J.K."/>
            <person name="Lee H.Y."/>
            <person name="Koo N."/>
            <person name="Hong Y."/>
            <person name="Kim R.W."/>
            <person name="Kang W.H."/>
            <person name="Huh J.H."/>
            <person name="Kang B.C."/>
            <person name="Yang T.J."/>
            <person name="Lee Y.H."/>
            <person name="Bennetzen J.L."/>
            <person name="Choi D."/>
        </authorList>
    </citation>
    <scope>NUCLEOTIDE SEQUENCE [LARGE SCALE GENOMIC DNA]</scope>
    <source>
        <strain evidence="4">cv. CM334</strain>
    </source>
</reference>
<keyword evidence="2" id="KW-1133">Transmembrane helix</keyword>
<proteinExistence type="predicted"/>
<comment type="caution">
    <text evidence="3">The sequence shown here is derived from an EMBL/GenBank/DDBJ whole genome shotgun (WGS) entry which is preliminary data.</text>
</comment>
<reference evidence="3 4" key="1">
    <citation type="journal article" date="2014" name="Nat. Genet.">
        <title>Genome sequence of the hot pepper provides insights into the evolution of pungency in Capsicum species.</title>
        <authorList>
            <person name="Kim S."/>
            <person name="Park M."/>
            <person name="Yeom S.I."/>
            <person name="Kim Y.M."/>
            <person name="Lee J.M."/>
            <person name="Lee H.A."/>
            <person name="Seo E."/>
            <person name="Choi J."/>
            <person name="Cheong K."/>
            <person name="Kim K.T."/>
            <person name="Jung K."/>
            <person name="Lee G.W."/>
            <person name="Oh S.K."/>
            <person name="Bae C."/>
            <person name="Kim S.B."/>
            <person name="Lee H.Y."/>
            <person name="Kim S.Y."/>
            <person name="Kim M.S."/>
            <person name="Kang B.C."/>
            <person name="Jo Y.D."/>
            <person name="Yang H.B."/>
            <person name="Jeong H.J."/>
            <person name="Kang W.H."/>
            <person name="Kwon J.K."/>
            <person name="Shin C."/>
            <person name="Lim J.Y."/>
            <person name="Park J.H."/>
            <person name="Huh J.H."/>
            <person name="Kim J.S."/>
            <person name="Kim B.D."/>
            <person name="Cohen O."/>
            <person name="Paran I."/>
            <person name="Suh M.C."/>
            <person name="Lee S.B."/>
            <person name="Kim Y.K."/>
            <person name="Shin Y."/>
            <person name="Noh S.J."/>
            <person name="Park J."/>
            <person name="Seo Y.S."/>
            <person name="Kwon S.Y."/>
            <person name="Kim H.A."/>
            <person name="Park J.M."/>
            <person name="Kim H.J."/>
            <person name="Choi S.B."/>
            <person name="Bosland P.W."/>
            <person name="Reeves G."/>
            <person name="Jo S.H."/>
            <person name="Lee B.W."/>
            <person name="Cho H.T."/>
            <person name="Choi H.S."/>
            <person name="Lee M.S."/>
            <person name="Yu Y."/>
            <person name="Do Choi Y."/>
            <person name="Park B.S."/>
            <person name="van Deynze A."/>
            <person name="Ashrafi H."/>
            <person name="Hill T."/>
            <person name="Kim W.T."/>
            <person name="Pai H.S."/>
            <person name="Ahn H.K."/>
            <person name="Yeam I."/>
            <person name="Giovannoni J.J."/>
            <person name="Rose J.K."/>
            <person name="Sorensen I."/>
            <person name="Lee S.J."/>
            <person name="Kim R.W."/>
            <person name="Choi I.Y."/>
            <person name="Choi B.S."/>
            <person name="Lim J.S."/>
            <person name="Lee Y.H."/>
            <person name="Choi D."/>
        </authorList>
    </citation>
    <scope>NUCLEOTIDE SEQUENCE [LARGE SCALE GENOMIC DNA]</scope>
    <source>
        <strain evidence="4">cv. CM334</strain>
    </source>
</reference>
<feature type="transmembrane region" description="Helical" evidence="2">
    <location>
        <begin position="59"/>
        <end position="83"/>
    </location>
</feature>
<keyword evidence="4" id="KW-1185">Reference proteome</keyword>
<protein>
    <submittedName>
        <fullName evidence="3">Uncharacterized protein</fullName>
    </submittedName>
</protein>
<dbReference type="EMBL" id="AYRZ02000013">
    <property type="protein sequence ID" value="PHT64537.1"/>
    <property type="molecule type" value="Genomic_DNA"/>
</dbReference>
<organism evidence="3 4">
    <name type="scientific">Capsicum annuum</name>
    <name type="common">Capsicum pepper</name>
    <dbReference type="NCBI Taxonomy" id="4072"/>
    <lineage>
        <taxon>Eukaryota</taxon>
        <taxon>Viridiplantae</taxon>
        <taxon>Streptophyta</taxon>
        <taxon>Embryophyta</taxon>
        <taxon>Tracheophyta</taxon>
        <taxon>Spermatophyta</taxon>
        <taxon>Magnoliopsida</taxon>
        <taxon>eudicotyledons</taxon>
        <taxon>Gunneridae</taxon>
        <taxon>Pentapetalae</taxon>
        <taxon>asterids</taxon>
        <taxon>lamiids</taxon>
        <taxon>Solanales</taxon>
        <taxon>Solanaceae</taxon>
        <taxon>Solanoideae</taxon>
        <taxon>Capsiceae</taxon>
        <taxon>Capsicum</taxon>
    </lineage>
</organism>
<keyword evidence="2" id="KW-0472">Membrane</keyword>
<feature type="compositionally biased region" description="Basic and acidic residues" evidence="1">
    <location>
        <begin position="27"/>
        <end position="42"/>
    </location>
</feature>
<dbReference type="Gramene" id="PHT64537">
    <property type="protein sequence ID" value="PHT64537"/>
    <property type="gene ID" value="T459_31605"/>
</dbReference>
<gene>
    <name evidence="3" type="ORF">T459_31605</name>
</gene>
<sequence length="105" mass="11897">MDEKLEDPVDPVQAMLQHMIPHLESKPTRSVDTLLKDDKPEADTNPSPKKKKKVSYKDIAVMVTGTPVKSIVLKGWFGLWIMLSGNYSSWTHLESRAKRACFLSK</sequence>
<evidence type="ECO:0000313" key="4">
    <source>
        <dbReference type="Proteomes" id="UP000222542"/>
    </source>
</evidence>
<dbReference type="Proteomes" id="UP000222542">
    <property type="component" value="Unassembled WGS sequence"/>
</dbReference>
<feature type="region of interest" description="Disordered" evidence="1">
    <location>
        <begin position="27"/>
        <end position="53"/>
    </location>
</feature>
<evidence type="ECO:0000256" key="1">
    <source>
        <dbReference type="SAM" id="MobiDB-lite"/>
    </source>
</evidence>
<evidence type="ECO:0000313" key="3">
    <source>
        <dbReference type="EMBL" id="PHT64537.1"/>
    </source>
</evidence>
<keyword evidence="2" id="KW-0812">Transmembrane</keyword>
<name>A0A2G2Y450_CAPAN</name>